<dbReference type="InterPro" id="IPR002401">
    <property type="entry name" value="Cyt_P450_E_grp-I"/>
</dbReference>
<keyword evidence="12 15" id="KW-0503">Monooxygenase</keyword>
<comment type="similarity">
    <text evidence="5 15">Belongs to the cytochrome P450 family.</text>
</comment>
<dbReference type="GO" id="GO:0016705">
    <property type="term" value="F:oxidoreductase activity, acting on paired donors, with incorporation or reduction of molecular oxygen"/>
    <property type="evidence" value="ECO:0007669"/>
    <property type="project" value="InterPro"/>
</dbReference>
<dbReference type="PROSITE" id="PS00086">
    <property type="entry name" value="CYTOCHROME_P450"/>
    <property type="match status" value="1"/>
</dbReference>
<keyword evidence="10 15" id="KW-0560">Oxidoreductase</keyword>
<dbReference type="InterPro" id="IPR036396">
    <property type="entry name" value="Cyt_P450_sf"/>
</dbReference>
<evidence type="ECO:0000256" key="16">
    <source>
        <dbReference type="SAM" id="Phobius"/>
    </source>
</evidence>
<evidence type="ECO:0000256" key="9">
    <source>
        <dbReference type="ARBA" id="ARBA00022848"/>
    </source>
</evidence>
<dbReference type="Gene3D" id="1.10.630.10">
    <property type="entry name" value="Cytochrome P450"/>
    <property type="match status" value="1"/>
</dbReference>
<evidence type="ECO:0000256" key="10">
    <source>
        <dbReference type="ARBA" id="ARBA00023002"/>
    </source>
</evidence>
<sequence>MIFIFLLFTALAVIIYYVYLYGTKNKNHFIERGMASPKSTFLFGNSLKLMTKQISSTDFIKDLSKDYPNEKLVGILDFRDPVVVVLDPEILKHLAVKEFDSFSDHKVIIKEESDPLFSNSLFALQGQKWRDMRATLSPAFTGSKMRLMCDLIVEICEQMVDFLKDEVKEKGPQVYEAKEMFSKLASDVIGTCAFGIKVDSLKEPENQFYQTAKKLFNFANVMILVKMILYRIVPRLMYLLKIPLFDEKCRSFMKNLVLDTMKVREEKKIIRPDMIHLLMEAQKGNLTHSTTEKETTNSAGFATVTESSIGLTANKRTWSEDEIVAQCFVFFLAGYDTSSTMLGFIIYELMVNPEIQEKVFKEISEANANLGGKPLKYETLHQLKYLDMVISETLRKWPAPVMDRTCNRDYTLKYDEKEYTFRKGEVFWIPIVHYHYNTENFPNPDKFDPERFNDENKSKINTSTYIPFGIGPRNCIGSRFALMLLKSVIFYLVLDFHIEVTEKTQIPLKLAKTMIGLQTEKGVYVSFRPRQ</sequence>
<evidence type="ECO:0000256" key="4">
    <source>
        <dbReference type="ARBA" id="ARBA00004406"/>
    </source>
</evidence>
<evidence type="ECO:0000313" key="17">
    <source>
        <dbReference type="EMBL" id="JAV13413.1"/>
    </source>
</evidence>
<evidence type="ECO:0000256" key="8">
    <source>
        <dbReference type="ARBA" id="ARBA00022824"/>
    </source>
</evidence>
<evidence type="ECO:0000256" key="13">
    <source>
        <dbReference type="ARBA" id="ARBA00023136"/>
    </source>
</evidence>
<dbReference type="GO" id="GO:0020037">
    <property type="term" value="F:heme binding"/>
    <property type="evidence" value="ECO:0007669"/>
    <property type="project" value="InterPro"/>
</dbReference>
<evidence type="ECO:0000256" key="2">
    <source>
        <dbReference type="ARBA" id="ARBA00003690"/>
    </source>
</evidence>
<dbReference type="InterPro" id="IPR001128">
    <property type="entry name" value="Cyt_P450"/>
</dbReference>
<evidence type="ECO:0000256" key="12">
    <source>
        <dbReference type="ARBA" id="ARBA00023033"/>
    </source>
</evidence>
<keyword evidence="16" id="KW-1133">Transmembrane helix</keyword>
<keyword evidence="6 14" id="KW-0349">Heme</keyword>
<keyword evidence="13 16" id="KW-0472">Membrane</keyword>
<reference evidence="17" key="1">
    <citation type="submission" date="2016-12" db="EMBL/GenBank/DDBJ databases">
        <title>An insight into the sialome and mialome of the sand fly, Nyssomyia neivai.</title>
        <authorList>
            <person name="Sebastian V."/>
            <person name="Goulart T.M."/>
            <person name="Oliveira W."/>
            <person name="Calvo E."/>
            <person name="Oliveira L.F."/>
            <person name="Pinto M.C."/>
            <person name="Rosselino A.M."/>
            <person name="Ribeiro J.M."/>
        </authorList>
    </citation>
    <scope>NUCLEOTIDE SEQUENCE</scope>
</reference>
<feature type="binding site" description="axial binding residue" evidence="14">
    <location>
        <position position="475"/>
    </location>
    <ligand>
        <name>heme</name>
        <dbReference type="ChEBI" id="CHEBI:30413"/>
    </ligand>
    <ligandPart>
        <name>Fe</name>
        <dbReference type="ChEBI" id="CHEBI:18248"/>
    </ligandPart>
</feature>
<feature type="transmembrane region" description="Helical" evidence="16">
    <location>
        <begin position="215"/>
        <end position="233"/>
    </location>
</feature>
<evidence type="ECO:0000256" key="7">
    <source>
        <dbReference type="ARBA" id="ARBA00022723"/>
    </source>
</evidence>
<organism evidence="17">
    <name type="scientific">Nyssomyia neivai</name>
    <dbReference type="NCBI Taxonomy" id="330878"/>
    <lineage>
        <taxon>Eukaryota</taxon>
        <taxon>Metazoa</taxon>
        <taxon>Ecdysozoa</taxon>
        <taxon>Arthropoda</taxon>
        <taxon>Hexapoda</taxon>
        <taxon>Insecta</taxon>
        <taxon>Pterygota</taxon>
        <taxon>Neoptera</taxon>
        <taxon>Endopterygota</taxon>
        <taxon>Diptera</taxon>
        <taxon>Nematocera</taxon>
        <taxon>Psychodoidea</taxon>
        <taxon>Psychodidae</taxon>
        <taxon>Nyssomyia</taxon>
    </lineage>
</organism>
<dbReference type="SUPFAM" id="SSF48264">
    <property type="entry name" value="Cytochrome P450"/>
    <property type="match status" value="1"/>
</dbReference>
<evidence type="ECO:0000256" key="1">
    <source>
        <dbReference type="ARBA" id="ARBA00001971"/>
    </source>
</evidence>
<dbReference type="PANTHER" id="PTHR24292:SF54">
    <property type="entry name" value="CYP9F3-RELATED"/>
    <property type="match status" value="1"/>
</dbReference>
<dbReference type="PRINTS" id="PR00385">
    <property type="entry name" value="P450"/>
</dbReference>
<keyword evidence="11 14" id="KW-0408">Iron</keyword>
<evidence type="ECO:0000256" key="11">
    <source>
        <dbReference type="ARBA" id="ARBA00023004"/>
    </source>
</evidence>
<keyword evidence="8" id="KW-0256">Endoplasmic reticulum</keyword>
<keyword evidence="9" id="KW-0492">Microsome</keyword>
<dbReference type="PANTHER" id="PTHR24292">
    <property type="entry name" value="CYTOCHROME P450"/>
    <property type="match status" value="1"/>
</dbReference>
<accession>A0A1L8E3V7</accession>
<name>A0A1L8E3V7_9DIPT</name>
<comment type="cofactor">
    <cofactor evidence="1 14">
        <name>heme</name>
        <dbReference type="ChEBI" id="CHEBI:30413"/>
    </cofactor>
</comment>
<dbReference type="AlphaFoldDB" id="A0A1L8E3V7"/>
<evidence type="ECO:0000256" key="5">
    <source>
        <dbReference type="ARBA" id="ARBA00010617"/>
    </source>
</evidence>
<comment type="function">
    <text evidence="2">May be involved in the metabolism of insect hormones and in the breakdown of synthetic insecticides.</text>
</comment>
<dbReference type="EMBL" id="GFDF01000671">
    <property type="protein sequence ID" value="JAV13413.1"/>
    <property type="molecule type" value="Transcribed_RNA"/>
</dbReference>
<keyword evidence="7 14" id="KW-0479">Metal-binding</keyword>
<evidence type="ECO:0000256" key="15">
    <source>
        <dbReference type="RuleBase" id="RU000461"/>
    </source>
</evidence>
<dbReference type="CDD" id="cd11056">
    <property type="entry name" value="CYP6-like"/>
    <property type="match status" value="1"/>
</dbReference>
<dbReference type="Pfam" id="PF00067">
    <property type="entry name" value="p450"/>
    <property type="match status" value="1"/>
</dbReference>
<comment type="subcellular location">
    <subcellularLocation>
        <location evidence="4">Endoplasmic reticulum membrane</location>
        <topology evidence="4">Peripheral membrane protein</topology>
    </subcellularLocation>
    <subcellularLocation>
        <location evidence="3">Microsome membrane</location>
        <topology evidence="3">Peripheral membrane protein</topology>
    </subcellularLocation>
</comment>
<evidence type="ECO:0000256" key="6">
    <source>
        <dbReference type="ARBA" id="ARBA00022617"/>
    </source>
</evidence>
<evidence type="ECO:0000256" key="14">
    <source>
        <dbReference type="PIRSR" id="PIRSR602401-1"/>
    </source>
</evidence>
<dbReference type="FunFam" id="1.10.630.10:FF:000042">
    <property type="entry name" value="Cytochrome P450"/>
    <property type="match status" value="1"/>
</dbReference>
<protein>
    <submittedName>
        <fullName evidence="17">Putative cytochrome</fullName>
    </submittedName>
</protein>
<keyword evidence="16" id="KW-0812">Transmembrane</keyword>
<dbReference type="InterPro" id="IPR050476">
    <property type="entry name" value="Insect_CytP450_Detox"/>
</dbReference>
<dbReference type="InterPro" id="IPR017972">
    <property type="entry name" value="Cyt_P450_CS"/>
</dbReference>
<evidence type="ECO:0000256" key="3">
    <source>
        <dbReference type="ARBA" id="ARBA00004174"/>
    </source>
</evidence>
<dbReference type="PRINTS" id="PR00463">
    <property type="entry name" value="EP450I"/>
</dbReference>
<dbReference type="GO" id="GO:0005789">
    <property type="term" value="C:endoplasmic reticulum membrane"/>
    <property type="evidence" value="ECO:0007669"/>
    <property type="project" value="UniProtKB-SubCell"/>
</dbReference>
<dbReference type="GO" id="GO:0005506">
    <property type="term" value="F:iron ion binding"/>
    <property type="evidence" value="ECO:0007669"/>
    <property type="project" value="InterPro"/>
</dbReference>
<proteinExistence type="inferred from homology"/>
<dbReference type="GO" id="GO:0004497">
    <property type="term" value="F:monooxygenase activity"/>
    <property type="evidence" value="ECO:0007669"/>
    <property type="project" value="UniProtKB-KW"/>
</dbReference>